<gene>
    <name evidence="4" type="ORF">B0I24_105146</name>
    <name evidence="5" type="ORF">CWE07_07025</name>
</gene>
<evidence type="ECO:0000313" key="4">
    <source>
        <dbReference type="EMBL" id="RAJ98393.1"/>
    </source>
</evidence>
<name>A0A327WZ00_9GAMM</name>
<protein>
    <submittedName>
        <fullName evidence="4 5">Transposase</fullName>
    </submittedName>
</protein>
<feature type="domain" description="Transposase IS204/IS1001/IS1096/IS1165 DDE" evidence="1">
    <location>
        <begin position="156"/>
        <end position="393"/>
    </location>
</feature>
<dbReference type="Proteomes" id="UP000287865">
    <property type="component" value="Unassembled WGS sequence"/>
</dbReference>
<evidence type="ECO:0000313" key="5">
    <source>
        <dbReference type="EMBL" id="RUO24791.1"/>
    </source>
</evidence>
<organism evidence="4 6">
    <name type="scientific">Aliidiomarina maris</name>
    <dbReference type="NCBI Taxonomy" id="531312"/>
    <lineage>
        <taxon>Bacteria</taxon>
        <taxon>Pseudomonadati</taxon>
        <taxon>Pseudomonadota</taxon>
        <taxon>Gammaproteobacteria</taxon>
        <taxon>Alteromonadales</taxon>
        <taxon>Idiomarinaceae</taxon>
        <taxon>Aliidiomarina</taxon>
    </lineage>
</organism>
<dbReference type="OrthoDB" id="46712at2"/>
<reference evidence="5 7" key="1">
    <citation type="journal article" date="2018" name="Front. Microbiol.">
        <title>Genome-Based Analysis Reveals the Taxonomy and Diversity of the Family Idiomarinaceae.</title>
        <authorList>
            <person name="Liu Y."/>
            <person name="Lai Q."/>
            <person name="Shao Z."/>
        </authorList>
    </citation>
    <scope>NUCLEOTIDE SEQUENCE [LARGE SCALE GENOMIC DNA]</scope>
    <source>
        <strain evidence="5 7">CF12-14</strain>
    </source>
</reference>
<evidence type="ECO:0000259" key="3">
    <source>
        <dbReference type="Pfam" id="PF14690"/>
    </source>
</evidence>
<dbReference type="EMBL" id="PIPK01000005">
    <property type="protein sequence ID" value="RUO24791.1"/>
    <property type="molecule type" value="Genomic_DNA"/>
</dbReference>
<dbReference type="Proteomes" id="UP000249203">
    <property type="component" value="Unassembled WGS sequence"/>
</dbReference>
<proteinExistence type="predicted"/>
<dbReference type="Pfam" id="PF13542">
    <property type="entry name" value="HTH_Tnp_ISL3"/>
    <property type="match status" value="1"/>
</dbReference>
<comment type="caution">
    <text evidence="4">The sequence shown here is derived from an EMBL/GenBank/DDBJ whole genome shotgun (WGS) entry which is preliminary data.</text>
</comment>
<evidence type="ECO:0000313" key="7">
    <source>
        <dbReference type="Proteomes" id="UP000287865"/>
    </source>
</evidence>
<feature type="domain" description="Transposase IS204/IS1001/IS1096/IS1165 zinc-finger" evidence="3">
    <location>
        <begin position="44"/>
        <end position="86"/>
    </location>
</feature>
<feature type="domain" description="Transposase IS204/IS1001/IS1096/IS1165 helix-turn-helix" evidence="2">
    <location>
        <begin position="91"/>
        <end position="141"/>
    </location>
</feature>
<dbReference type="PANTHER" id="PTHR33498:SF1">
    <property type="entry name" value="TRANSPOSASE FOR INSERTION SEQUENCE ELEMENT IS1557"/>
    <property type="match status" value="1"/>
</dbReference>
<dbReference type="PANTHER" id="PTHR33498">
    <property type="entry name" value="TRANSPOSASE FOR INSERTION SEQUENCE ELEMENT IS1557"/>
    <property type="match status" value="1"/>
</dbReference>
<dbReference type="Pfam" id="PF14690">
    <property type="entry name" value="Zn_ribbon_ISL3"/>
    <property type="match status" value="1"/>
</dbReference>
<dbReference type="AlphaFoldDB" id="A0A327WZ00"/>
<dbReference type="InterPro" id="IPR029261">
    <property type="entry name" value="Transposase_Znf"/>
</dbReference>
<dbReference type="InterPro" id="IPR047951">
    <property type="entry name" value="Transpos_ISL3"/>
</dbReference>
<sequence length="409" mass="46737">MDQCTLYEQILGLSVPWFVSDVELDKSQSEVVVQVDIDKGTALVCPRCGRACPGYDSRERRWRHLDTCQFRTQVVAQVPRVQCPEHGCLTVSVPWAEQNSRYTLLFEAFVISWLRAASISAVSKQLRLSWTAIDNIMERAVRRGLANVSDRDTTRLAVDETAFRKGHDYVTIVSNGHGQVLSVEDGRSAHSLGCFYASLDETRKQEIISISMDMSPAYQKATFDHIEKAHKKIAFDHFHVAQMLTRTLDATRKADMKRADSSMRQEIHRSRYTWLRQRRGLEGQQIQQIRQLSDVLKDTGLVWYLKEKARDIWRGYRVKGARAAWQEWIHMARLTEVRALVSTAKQIETKLFGILNAMRFQASNGLAEAINGQVRALKVRSRGFRSKEGFKRAILFHYGGLPMAPNPHG</sequence>
<dbReference type="Pfam" id="PF01610">
    <property type="entry name" value="DDE_Tnp_ISL3"/>
    <property type="match status" value="1"/>
</dbReference>
<evidence type="ECO:0000313" key="6">
    <source>
        <dbReference type="Proteomes" id="UP000249203"/>
    </source>
</evidence>
<reference evidence="4 6" key="2">
    <citation type="submission" date="2018-06" db="EMBL/GenBank/DDBJ databases">
        <title>Genomic Encyclopedia of Type Strains, Phase III (KMG-III): the genomes of soil and plant-associated and newly described type strains.</title>
        <authorList>
            <person name="Whitman W."/>
        </authorList>
    </citation>
    <scope>NUCLEOTIDE SEQUENCE [LARGE SCALE GENOMIC DNA]</scope>
    <source>
        <strain evidence="4 6">CGMCC 1.15366</strain>
    </source>
</reference>
<dbReference type="RefSeq" id="WP_111569229.1">
    <property type="nucleotide sequence ID" value="NZ_PIPK01000005.1"/>
</dbReference>
<keyword evidence="7" id="KW-1185">Reference proteome</keyword>
<dbReference type="InterPro" id="IPR002560">
    <property type="entry name" value="Transposase_DDE"/>
</dbReference>
<evidence type="ECO:0000259" key="1">
    <source>
        <dbReference type="Pfam" id="PF01610"/>
    </source>
</evidence>
<dbReference type="EMBL" id="QLMD01000005">
    <property type="protein sequence ID" value="RAJ98393.1"/>
    <property type="molecule type" value="Genomic_DNA"/>
</dbReference>
<accession>A0A327WZ00</accession>
<evidence type="ECO:0000259" key="2">
    <source>
        <dbReference type="Pfam" id="PF13542"/>
    </source>
</evidence>
<dbReference type="NCBIfam" id="NF033550">
    <property type="entry name" value="transpos_ISL3"/>
    <property type="match status" value="1"/>
</dbReference>
<dbReference type="InterPro" id="IPR032877">
    <property type="entry name" value="Transposase_HTH"/>
</dbReference>